<dbReference type="EnsemblPlants" id="AES64062">
    <property type="protein sequence ID" value="AES64062"/>
    <property type="gene ID" value="MTR_2g017910"/>
</dbReference>
<reference evidence="2" key="3">
    <citation type="submission" date="2015-04" db="UniProtKB">
        <authorList>
            <consortium name="EnsemblPlants"/>
        </authorList>
    </citation>
    <scope>IDENTIFICATION</scope>
    <source>
        <strain evidence="2">cv. Jemalong A17</strain>
    </source>
</reference>
<dbReference type="EMBL" id="CM001218">
    <property type="protein sequence ID" value="AES64062.2"/>
    <property type="molecule type" value="Genomic_DNA"/>
</dbReference>
<evidence type="ECO:0000313" key="3">
    <source>
        <dbReference type="Proteomes" id="UP000002051"/>
    </source>
</evidence>
<gene>
    <name evidence="1" type="ordered locus">MTR_2g017910</name>
</gene>
<accession>A0A0C3UY73</accession>
<protein>
    <submittedName>
        <fullName evidence="1">40S ribosomal S10-like protein, putative</fullName>
    </submittedName>
</protein>
<reference evidence="1 3" key="1">
    <citation type="journal article" date="2011" name="Nature">
        <title>The Medicago genome provides insight into the evolution of rhizobial symbioses.</title>
        <authorList>
            <person name="Young N.D."/>
            <person name="Debelle F."/>
            <person name="Oldroyd G.E."/>
            <person name="Geurts R."/>
            <person name="Cannon S.B."/>
            <person name="Udvardi M.K."/>
            <person name="Benedito V.A."/>
            <person name="Mayer K.F."/>
            <person name="Gouzy J."/>
            <person name="Schoof H."/>
            <person name="Van de Peer Y."/>
            <person name="Proost S."/>
            <person name="Cook D.R."/>
            <person name="Meyers B.C."/>
            <person name="Spannagl M."/>
            <person name="Cheung F."/>
            <person name="De Mita S."/>
            <person name="Krishnakumar V."/>
            <person name="Gundlach H."/>
            <person name="Zhou S."/>
            <person name="Mudge J."/>
            <person name="Bharti A.K."/>
            <person name="Murray J.D."/>
            <person name="Naoumkina M.A."/>
            <person name="Rosen B."/>
            <person name="Silverstein K.A."/>
            <person name="Tang H."/>
            <person name="Rombauts S."/>
            <person name="Zhao P.X."/>
            <person name="Zhou P."/>
            <person name="Barbe V."/>
            <person name="Bardou P."/>
            <person name="Bechner M."/>
            <person name="Bellec A."/>
            <person name="Berger A."/>
            <person name="Berges H."/>
            <person name="Bidwell S."/>
            <person name="Bisseling T."/>
            <person name="Choisne N."/>
            <person name="Couloux A."/>
            <person name="Denny R."/>
            <person name="Deshpande S."/>
            <person name="Dai X."/>
            <person name="Doyle J.J."/>
            <person name="Dudez A.M."/>
            <person name="Farmer A.D."/>
            <person name="Fouteau S."/>
            <person name="Franken C."/>
            <person name="Gibelin C."/>
            <person name="Gish J."/>
            <person name="Goldstein S."/>
            <person name="Gonzalez A.J."/>
            <person name="Green P.J."/>
            <person name="Hallab A."/>
            <person name="Hartog M."/>
            <person name="Hua A."/>
            <person name="Humphray S.J."/>
            <person name="Jeong D.H."/>
            <person name="Jing Y."/>
            <person name="Jocker A."/>
            <person name="Kenton S.M."/>
            <person name="Kim D.J."/>
            <person name="Klee K."/>
            <person name="Lai H."/>
            <person name="Lang C."/>
            <person name="Lin S."/>
            <person name="Macmil S.L."/>
            <person name="Magdelenat G."/>
            <person name="Matthews L."/>
            <person name="McCorrison J."/>
            <person name="Monaghan E.L."/>
            <person name="Mun J.H."/>
            <person name="Najar F.Z."/>
            <person name="Nicholson C."/>
            <person name="Noirot C."/>
            <person name="O'Bleness M."/>
            <person name="Paule C.R."/>
            <person name="Poulain J."/>
            <person name="Prion F."/>
            <person name="Qin B."/>
            <person name="Qu C."/>
            <person name="Retzel E.F."/>
            <person name="Riddle C."/>
            <person name="Sallet E."/>
            <person name="Samain S."/>
            <person name="Samson N."/>
            <person name="Sanders I."/>
            <person name="Saurat O."/>
            <person name="Scarpelli C."/>
            <person name="Schiex T."/>
            <person name="Segurens B."/>
            <person name="Severin A.J."/>
            <person name="Sherrier D.J."/>
            <person name="Shi R."/>
            <person name="Sims S."/>
            <person name="Singer S.R."/>
            <person name="Sinharoy S."/>
            <person name="Sterck L."/>
            <person name="Viollet A."/>
            <person name="Wang B.B."/>
            <person name="Wang K."/>
            <person name="Wang M."/>
            <person name="Wang X."/>
            <person name="Warfsmann J."/>
            <person name="Weissenbach J."/>
            <person name="White D.D."/>
            <person name="White J.D."/>
            <person name="Wiley G.B."/>
            <person name="Wincker P."/>
            <person name="Xing Y."/>
            <person name="Yang L."/>
            <person name="Yao Z."/>
            <person name="Ying F."/>
            <person name="Zhai J."/>
            <person name="Zhou L."/>
            <person name="Zuber A."/>
            <person name="Denarie J."/>
            <person name="Dixon R.A."/>
            <person name="May G.D."/>
            <person name="Schwartz D.C."/>
            <person name="Rogers J."/>
            <person name="Quetier F."/>
            <person name="Town C.D."/>
            <person name="Roe B.A."/>
        </authorList>
    </citation>
    <scope>NUCLEOTIDE SEQUENCE [LARGE SCALE GENOMIC DNA]</scope>
    <source>
        <strain evidence="1">A17</strain>
        <strain evidence="2 3">cv. Jemalong A17</strain>
    </source>
</reference>
<dbReference type="HOGENOM" id="CLU_125180_1_0_1"/>
<dbReference type="Proteomes" id="UP000002051">
    <property type="component" value="Chromosome 2"/>
</dbReference>
<name>G7ILT5_MEDTR</name>
<sequence length="103" mass="12051">MDNLFNTQVYFNGGNPNLFKVRDDVTLKELKDQLDEINQRLNPEDTRRVEYVCQLELTNDIDVRSMFSIFGQDIIFPTIEMDATLLRPPEDILKSLTRPDEDV</sequence>
<evidence type="ECO:0000313" key="1">
    <source>
        <dbReference type="EMBL" id="AES64062.2"/>
    </source>
</evidence>
<dbReference type="PaxDb" id="3880-AES64062"/>
<organism evidence="1 3">
    <name type="scientific">Medicago truncatula</name>
    <name type="common">Barrel medic</name>
    <name type="synonym">Medicago tribuloides</name>
    <dbReference type="NCBI Taxonomy" id="3880"/>
    <lineage>
        <taxon>Eukaryota</taxon>
        <taxon>Viridiplantae</taxon>
        <taxon>Streptophyta</taxon>
        <taxon>Embryophyta</taxon>
        <taxon>Tracheophyta</taxon>
        <taxon>Spermatophyta</taxon>
        <taxon>Magnoliopsida</taxon>
        <taxon>eudicotyledons</taxon>
        <taxon>Gunneridae</taxon>
        <taxon>Pentapetalae</taxon>
        <taxon>rosids</taxon>
        <taxon>fabids</taxon>
        <taxon>Fabales</taxon>
        <taxon>Fabaceae</taxon>
        <taxon>Papilionoideae</taxon>
        <taxon>50 kb inversion clade</taxon>
        <taxon>NPAAA clade</taxon>
        <taxon>Hologalegina</taxon>
        <taxon>IRL clade</taxon>
        <taxon>Trifolieae</taxon>
        <taxon>Medicago</taxon>
    </lineage>
</organism>
<dbReference type="AlphaFoldDB" id="G7ILT5"/>
<proteinExistence type="predicted"/>
<evidence type="ECO:0000313" key="2">
    <source>
        <dbReference type="EnsemblPlants" id="AES64062"/>
    </source>
</evidence>
<reference evidence="1 3" key="2">
    <citation type="journal article" date="2014" name="BMC Genomics">
        <title>An improved genome release (version Mt4.0) for the model legume Medicago truncatula.</title>
        <authorList>
            <person name="Tang H."/>
            <person name="Krishnakumar V."/>
            <person name="Bidwell S."/>
            <person name="Rosen B."/>
            <person name="Chan A."/>
            <person name="Zhou S."/>
            <person name="Gentzbittel L."/>
            <person name="Childs K.L."/>
            <person name="Yandell M."/>
            <person name="Gundlach H."/>
            <person name="Mayer K.F."/>
            <person name="Schwartz D.C."/>
            <person name="Town C.D."/>
        </authorList>
    </citation>
    <scope>GENOME REANNOTATION</scope>
    <source>
        <strain evidence="2 3">cv. Jemalong A17</strain>
    </source>
</reference>
<accession>G7ILT5</accession>
<keyword evidence="3" id="KW-1185">Reference proteome</keyword>